<feature type="compositionally biased region" description="Polar residues" evidence="1">
    <location>
        <begin position="68"/>
        <end position="82"/>
    </location>
</feature>
<accession>A0A0N4ULV9</accession>
<protein>
    <submittedName>
        <fullName evidence="2 5">Uncharacterized protein</fullName>
    </submittedName>
</protein>
<dbReference type="EMBL" id="UYYG01000074">
    <property type="protein sequence ID" value="VDN52705.1"/>
    <property type="molecule type" value="Genomic_DNA"/>
</dbReference>
<evidence type="ECO:0000313" key="5">
    <source>
        <dbReference type="WBParaSite" id="DME_0000880201-mRNA-1"/>
    </source>
</evidence>
<evidence type="ECO:0000256" key="1">
    <source>
        <dbReference type="SAM" id="MobiDB-lite"/>
    </source>
</evidence>
<evidence type="ECO:0000313" key="4">
    <source>
        <dbReference type="Proteomes" id="UP000274756"/>
    </source>
</evidence>
<proteinExistence type="predicted"/>
<dbReference type="Proteomes" id="UP000038040">
    <property type="component" value="Unplaced"/>
</dbReference>
<name>A0A0N4ULV9_DRAME</name>
<dbReference type="Proteomes" id="UP000274756">
    <property type="component" value="Unassembled WGS sequence"/>
</dbReference>
<sequence>MENSSTGEFSITVERNPLFNLMWSQNFAALATAASPTNTIVQPFLSQSSAAFHQSFLQSLVHSAATPFPQQSSSSTNNFCIISNNSRSSSEQENERYNNNSSPSRYNGLKRRRVSTPNQPSVPVSPNFVATNSVVKLNSSVAGWKLH</sequence>
<gene>
    <name evidence="2" type="ORF">DME_LOCUS2678</name>
</gene>
<feature type="compositionally biased region" description="Polar residues" evidence="1">
    <location>
        <begin position="115"/>
        <end position="126"/>
    </location>
</feature>
<dbReference type="WBParaSite" id="DME_0000880201-mRNA-1">
    <property type="protein sequence ID" value="DME_0000880201-mRNA-1"/>
    <property type="gene ID" value="DME_0000880201"/>
</dbReference>
<organism evidence="3 5">
    <name type="scientific">Dracunculus medinensis</name>
    <name type="common">Guinea worm</name>
    <dbReference type="NCBI Taxonomy" id="318479"/>
    <lineage>
        <taxon>Eukaryota</taxon>
        <taxon>Metazoa</taxon>
        <taxon>Ecdysozoa</taxon>
        <taxon>Nematoda</taxon>
        <taxon>Chromadorea</taxon>
        <taxon>Rhabditida</taxon>
        <taxon>Spirurina</taxon>
        <taxon>Dracunculoidea</taxon>
        <taxon>Dracunculidae</taxon>
        <taxon>Dracunculus</taxon>
    </lineage>
</organism>
<evidence type="ECO:0000313" key="3">
    <source>
        <dbReference type="Proteomes" id="UP000038040"/>
    </source>
</evidence>
<reference evidence="5" key="1">
    <citation type="submission" date="2017-02" db="UniProtKB">
        <authorList>
            <consortium name="WormBaseParasite"/>
        </authorList>
    </citation>
    <scope>IDENTIFICATION</scope>
</reference>
<feature type="compositionally biased region" description="Low complexity" evidence="1">
    <location>
        <begin position="83"/>
        <end position="107"/>
    </location>
</feature>
<keyword evidence="4" id="KW-1185">Reference proteome</keyword>
<dbReference type="AlphaFoldDB" id="A0A0N4ULV9"/>
<evidence type="ECO:0000313" key="2">
    <source>
        <dbReference type="EMBL" id="VDN52705.1"/>
    </source>
</evidence>
<reference evidence="2 4" key="2">
    <citation type="submission" date="2018-11" db="EMBL/GenBank/DDBJ databases">
        <authorList>
            <consortium name="Pathogen Informatics"/>
        </authorList>
    </citation>
    <scope>NUCLEOTIDE SEQUENCE [LARGE SCALE GENOMIC DNA]</scope>
</reference>
<feature type="region of interest" description="Disordered" evidence="1">
    <location>
        <begin position="67"/>
        <end position="126"/>
    </location>
</feature>